<dbReference type="InterPro" id="IPR028096">
    <property type="entry name" value="EfeO_Cupredoxin"/>
</dbReference>
<evidence type="ECO:0000256" key="1">
    <source>
        <dbReference type="SAM" id="SignalP"/>
    </source>
</evidence>
<dbReference type="SUPFAM" id="SSF49503">
    <property type="entry name" value="Cupredoxins"/>
    <property type="match status" value="1"/>
</dbReference>
<protein>
    <submittedName>
        <fullName evidence="3">Cupredoxin domain-containing protein</fullName>
    </submittedName>
</protein>
<dbReference type="EMBL" id="QFYQ01000001">
    <property type="protein sequence ID" value="RAK54958.1"/>
    <property type="molecule type" value="Genomic_DNA"/>
</dbReference>
<evidence type="ECO:0000313" key="3">
    <source>
        <dbReference type="EMBL" id="RAK54958.1"/>
    </source>
</evidence>
<dbReference type="InterPro" id="IPR008972">
    <property type="entry name" value="Cupredoxin"/>
</dbReference>
<evidence type="ECO:0000259" key="2">
    <source>
        <dbReference type="Pfam" id="PF13473"/>
    </source>
</evidence>
<dbReference type="Pfam" id="PF13473">
    <property type="entry name" value="Cupredoxin_1"/>
    <property type="match status" value="1"/>
</dbReference>
<feature type="signal peptide" evidence="1">
    <location>
        <begin position="1"/>
        <end position="22"/>
    </location>
</feature>
<dbReference type="AlphaFoldDB" id="A0A328AQ05"/>
<name>A0A328AQ05_9CAUL</name>
<gene>
    <name evidence="3" type="ORF">DJ017_10665</name>
</gene>
<dbReference type="Proteomes" id="UP000249254">
    <property type="component" value="Unassembled WGS sequence"/>
</dbReference>
<dbReference type="OrthoDB" id="7161040at2"/>
<organism evidence="3 4">
    <name type="scientific">Phenylobacterium soli</name>
    <dbReference type="NCBI Taxonomy" id="2170551"/>
    <lineage>
        <taxon>Bacteria</taxon>
        <taxon>Pseudomonadati</taxon>
        <taxon>Pseudomonadota</taxon>
        <taxon>Alphaproteobacteria</taxon>
        <taxon>Caulobacterales</taxon>
        <taxon>Caulobacteraceae</taxon>
        <taxon>Phenylobacterium</taxon>
    </lineage>
</organism>
<dbReference type="Gene3D" id="2.60.40.420">
    <property type="entry name" value="Cupredoxins - blue copper proteins"/>
    <property type="match status" value="1"/>
</dbReference>
<keyword evidence="4" id="KW-1185">Reference proteome</keyword>
<feature type="domain" description="EfeO-type cupredoxin-like" evidence="2">
    <location>
        <begin position="9"/>
        <end position="113"/>
    </location>
</feature>
<accession>A0A328AQ05</accession>
<proteinExistence type="predicted"/>
<feature type="chain" id="PRO_5016339224" evidence="1">
    <location>
        <begin position="23"/>
        <end position="117"/>
    </location>
</feature>
<reference evidence="4" key="1">
    <citation type="submission" date="2018-05" db="EMBL/GenBank/DDBJ databases">
        <authorList>
            <person name="Li X."/>
        </authorList>
    </citation>
    <scope>NUCLEOTIDE SEQUENCE [LARGE SCALE GENOMIC DNA]</scope>
    <source>
        <strain evidence="4">LX32</strain>
    </source>
</reference>
<keyword evidence="1" id="KW-0732">Signal</keyword>
<sequence length="117" mass="12440">MRSRFGALIAALALASAAGVSAAAPPEPATVTLTLKDHRFTPSDFSVPAGQRVRIVLINQDLATEEFDSHDLRTEQLVTPKGKVSFFIGPLKPGEYSFMGEFHAATAQGKVTVGEGR</sequence>
<comment type="caution">
    <text evidence="3">The sequence shown here is derived from an EMBL/GenBank/DDBJ whole genome shotgun (WGS) entry which is preliminary data.</text>
</comment>
<evidence type="ECO:0000313" key="4">
    <source>
        <dbReference type="Proteomes" id="UP000249254"/>
    </source>
</evidence>